<protein>
    <submittedName>
        <fullName evidence="1">Uncharacterized protein</fullName>
    </submittedName>
</protein>
<evidence type="ECO:0000313" key="2">
    <source>
        <dbReference type="Proteomes" id="UP000182350"/>
    </source>
</evidence>
<dbReference type="InterPro" id="IPR045508">
    <property type="entry name" value="DUF6482"/>
</dbReference>
<sequence>MQIKELKRLLSEHPNTEIRIISHAGSRFYLIQIRQEQELDLLKGWRGQPRVFRSLDEATGELKRHGIDRAVLLHHVANDEVIGRDAAQLQLNGYSLPLCL</sequence>
<reference evidence="1 2" key="1">
    <citation type="submission" date="2016-11" db="EMBL/GenBank/DDBJ databases">
        <authorList>
            <person name="Jaros S."/>
            <person name="Januszkiewicz K."/>
            <person name="Wedrychowicz H."/>
        </authorList>
    </citation>
    <scope>NUCLEOTIDE SEQUENCE [LARGE SCALE GENOMIC DNA]</scope>
    <source>
        <strain evidence="1 2">DSM 21637</strain>
    </source>
</reference>
<proteinExistence type="predicted"/>
<name>A0A1K1ZGB7_9GAMM</name>
<dbReference type="AlphaFoldDB" id="A0A1K1ZGB7"/>
<keyword evidence="2" id="KW-1185">Reference proteome</keyword>
<dbReference type="Proteomes" id="UP000182350">
    <property type="component" value="Unassembled WGS sequence"/>
</dbReference>
<dbReference type="STRING" id="1122209.SAMN02745752_02680"/>
<dbReference type="OrthoDB" id="6183006at2"/>
<dbReference type="RefSeq" id="WP_072326997.1">
    <property type="nucleotide sequence ID" value="NZ_FPJW01000011.1"/>
</dbReference>
<evidence type="ECO:0000313" key="1">
    <source>
        <dbReference type="EMBL" id="SFX73158.1"/>
    </source>
</evidence>
<organism evidence="1 2">
    <name type="scientific">Marinospirillum alkaliphilum DSM 21637</name>
    <dbReference type="NCBI Taxonomy" id="1122209"/>
    <lineage>
        <taxon>Bacteria</taxon>
        <taxon>Pseudomonadati</taxon>
        <taxon>Pseudomonadota</taxon>
        <taxon>Gammaproteobacteria</taxon>
        <taxon>Oceanospirillales</taxon>
        <taxon>Oceanospirillaceae</taxon>
        <taxon>Marinospirillum</taxon>
    </lineage>
</organism>
<dbReference type="Pfam" id="PF20090">
    <property type="entry name" value="DUF6482"/>
    <property type="match status" value="1"/>
</dbReference>
<dbReference type="EMBL" id="FPJW01000011">
    <property type="protein sequence ID" value="SFX73158.1"/>
    <property type="molecule type" value="Genomic_DNA"/>
</dbReference>
<accession>A0A1K1ZGB7</accession>
<gene>
    <name evidence="1" type="ORF">SAMN02745752_02680</name>
</gene>